<organism evidence="1 2">
    <name type="scientific">Magnusiomyces paraingens</name>
    <dbReference type="NCBI Taxonomy" id="2606893"/>
    <lineage>
        <taxon>Eukaryota</taxon>
        <taxon>Fungi</taxon>
        <taxon>Dikarya</taxon>
        <taxon>Ascomycota</taxon>
        <taxon>Saccharomycotina</taxon>
        <taxon>Dipodascomycetes</taxon>
        <taxon>Dipodascales</taxon>
        <taxon>Dipodascaceae</taxon>
        <taxon>Magnusiomyces</taxon>
    </lineage>
</organism>
<dbReference type="Proteomes" id="UP000398389">
    <property type="component" value="Unassembled WGS sequence"/>
</dbReference>
<evidence type="ECO:0000313" key="1">
    <source>
        <dbReference type="EMBL" id="VVT47183.1"/>
    </source>
</evidence>
<dbReference type="RefSeq" id="XP_031852196.1">
    <property type="nucleotide sequence ID" value="XM_031996305.1"/>
</dbReference>
<reference evidence="1 2" key="1">
    <citation type="submission" date="2019-09" db="EMBL/GenBank/DDBJ databases">
        <authorList>
            <person name="Brejova B."/>
        </authorList>
    </citation>
    <scope>NUCLEOTIDE SEQUENCE [LARGE SCALE GENOMIC DNA]</scope>
</reference>
<name>A0A5E8B733_9ASCO</name>
<accession>A0A5E8B733</accession>
<protein>
    <submittedName>
        <fullName evidence="1">Uncharacterized protein</fullName>
    </submittedName>
</protein>
<dbReference type="AlphaFoldDB" id="A0A5E8B733"/>
<dbReference type="EMBL" id="CABVLU010000001">
    <property type="protein sequence ID" value="VVT47183.1"/>
    <property type="molecule type" value="Genomic_DNA"/>
</dbReference>
<dbReference type="GeneID" id="43580405"/>
<gene>
    <name evidence="1" type="ORF">SAPINGB_P001584</name>
</gene>
<proteinExistence type="predicted"/>
<evidence type="ECO:0000313" key="2">
    <source>
        <dbReference type="Proteomes" id="UP000398389"/>
    </source>
</evidence>
<sequence length="222" mass="24991">MMQNIPFQACSKRSILNHLSRFSDLKLDPETTVGLESIVLSFVDYDYDETTGHYSPNVTFEEYWIDPTKSRMYIDTPADKEPRLFPTHPVRFVERRDDPASSWQAIARAQGVAVCLPRSTCISSFKLVGGQSLIVGHPLNRSAILIEYLTGSSKAKIRDREIIEPVKYWAERGFIKEALIVEKFIAAAALNIPPTSLSKTIVVSRIAKQQTPQGMLKGTIFQ</sequence>
<keyword evidence="2" id="KW-1185">Reference proteome</keyword>